<dbReference type="InterPro" id="IPR038717">
    <property type="entry name" value="Tc1-like_DDE_dom"/>
</dbReference>
<dbReference type="OrthoDB" id="9996331at2759"/>
<dbReference type="AlphaFoldDB" id="A0A0C2MZ77"/>
<evidence type="ECO:0000313" key="2">
    <source>
        <dbReference type="EMBL" id="KII66952.1"/>
    </source>
</evidence>
<dbReference type="Proteomes" id="UP000031668">
    <property type="component" value="Unassembled WGS sequence"/>
</dbReference>
<sequence length="103" mass="11875">MNWTGGSRYIKTLVIKIYRTMYSKEYQKMLESLIGGPPVNIIFQQDNAPNTSLSQHCSLTKTKTKLIEWPSCSPDLNIIENVWSKLSSIVSIYGRKYENLEEL</sequence>
<dbReference type="EMBL" id="JWZT01003372">
    <property type="protein sequence ID" value="KII66952.1"/>
    <property type="molecule type" value="Genomic_DNA"/>
</dbReference>
<organism evidence="2 3">
    <name type="scientific">Thelohanellus kitauei</name>
    <name type="common">Myxosporean</name>
    <dbReference type="NCBI Taxonomy" id="669202"/>
    <lineage>
        <taxon>Eukaryota</taxon>
        <taxon>Metazoa</taxon>
        <taxon>Cnidaria</taxon>
        <taxon>Myxozoa</taxon>
        <taxon>Myxosporea</taxon>
        <taxon>Bivalvulida</taxon>
        <taxon>Platysporina</taxon>
        <taxon>Myxobolidae</taxon>
        <taxon>Thelohanellus</taxon>
    </lineage>
</organism>
<name>A0A0C2MZ77_THEKT</name>
<feature type="domain" description="Tc1-like transposase DDE" evidence="1">
    <location>
        <begin position="40"/>
        <end position="103"/>
    </location>
</feature>
<evidence type="ECO:0000259" key="1">
    <source>
        <dbReference type="Pfam" id="PF13358"/>
    </source>
</evidence>
<dbReference type="GO" id="GO:0003676">
    <property type="term" value="F:nucleic acid binding"/>
    <property type="evidence" value="ECO:0007669"/>
    <property type="project" value="InterPro"/>
</dbReference>
<accession>A0A0C2MZ77</accession>
<dbReference type="InterPro" id="IPR036397">
    <property type="entry name" value="RNaseH_sf"/>
</dbReference>
<reference evidence="2 3" key="1">
    <citation type="journal article" date="2014" name="Genome Biol. Evol.">
        <title>The genome of the myxosporean Thelohanellus kitauei shows adaptations to nutrient acquisition within its fish host.</title>
        <authorList>
            <person name="Yang Y."/>
            <person name="Xiong J."/>
            <person name="Zhou Z."/>
            <person name="Huo F."/>
            <person name="Miao W."/>
            <person name="Ran C."/>
            <person name="Liu Y."/>
            <person name="Zhang J."/>
            <person name="Feng J."/>
            <person name="Wang M."/>
            <person name="Wang M."/>
            <person name="Wang L."/>
            <person name="Yao B."/>
        </authorList>
    </citation>
    <scope>NUCLEOTIDE SEQUENCE [LARGE SCALE GENOMIC DNA]</scope>
    <source>
        <strain evidence="2">Wuqing</strain>
    </source>
</reference>
<comment type="caution">
    <text evidence="2">The sequence shown here is derived from an EMBL/GenBank/DDBJ whole genome shotgun (WGS) entry which is preliminary data.</text>
</comment>
<keyword evidence="3" id="KW-1185">Reference proteome</keyword>
<proteinExistence type="predicted"/>
<dbReference type="Gene3D" id="3.30.420.10">
    <property type="entry name" value="Ribonuclease H-like superfamily/Ribonuclease H"/>
    <property type="match status" value="1"/>
</dbReference>
<dbReference type="Pfam" id="PF13358">
    <property type="entry name" value="DDE_3"/>
    <property type="match status" value="1"/>
</dbReference>
<protein>
    <recommendedName>
        <fullName evidence="1">Tc1-like transposase DDE domain-containing protein</fullName>
    </recommendedName>
</protein>
<evidence type="ECO:0000313" key="3">
    <source>
        <dbReference type="Proteomes" id="UP000031668"/>
    </source>
</evidence>
<gene>
    <name evidence="2" type="ORF">RF11_09758</name>
</gene>